<evidence type="ECO:0000313" key="2">
    <source>
        <dbReference type="Proteomes" id="UP000029227"/>
    </source>
</evidence>
<proteinExistence type="predicted"/>
<dbReference type="AlphaFoldDB" id="A0A090RCD4"/>
<evidence type="ECO:0000313" key="1">
    <source>
        <dbReference type="EMBL" id="GAL05242.1"/>
    </source>
</evidence>
<reference evidence="1 2" key="1">
    <citation type="journal article" date="2014" name="Genome Announc.">
        <title>Draft Genome Sequences of Two Vibrionaceae Species, Vibrio ponticus C121 and Photobacterium aphoticum C119, Isolated as Coral Reef Microbiota.</title>
        <authorList>
            <person name="Al-saari N."/>
            <person name="Meirelles P.M."/>
            <person name="Mino S."/>
            <person name="Suda W."/>
            <person name="Oshima K."/>
            <person name="Hattori M."/>
            <person name="Ohkuma M."/>
            <person name="Thompson F.L."/>
            <person name="Gomez-Gil B."/>
            <person name="Sawabe T."/>
            <person name="Sawabe T."/>
        </authorList>
    </citation>
    <scope>NUCLEOTIDE SEQUENCE [LARGE SCALE GENOMIC DNA]</scope>
    <source>
        <strain evidence="1 2">JCM 19237</strain>
    </source>
</reference>
<gene>
    <name evidence="1" type="ORF">JCM19237_3625</name>
</gene>
<dbReference type="GO" id="GO:0005975">
    <property type="term" value="P:carbohydrate metabolic process"/>
    <property type="evidence" value="ECO:0007669"/>
    <property type="project" value="InterPro"/>
</dbReference>
<sequence length="123" mass="13773">MSYPGNLTAELEFEKLRSLTEAIEAVTGQRPVTYLAGRYGIGPNTASILKRLGYKVDLSISAFSDFTHQEGPDFSRYNNKIFTEGAITYLPHTCCRLSAFAPLTKVLNDNPTWLSHQGWQAVW</sequence>
<dbReference type="STRING" id="754436.JCM19237_3625"/>
<accession>A0A090RCD4</accession>
<protein>
    <submittedName>
        <fullName evidence="1">Glycosyltransferase</fullName>
    </submittedName>
</protein>
<dbReference type="SUPFAM" id="SSF88713">
    <property type="entry name" value="Glycoside hydrolase/deacetylase"/>
    <property type="match status" value="1"/>
</dbReference>
<keyword evidence="1" id="KW-0808">Transferase</keyword>
<organism evidence="1 2">
    <name type="scientific">Photobacterium aphoticum</name>
    <dbReference type="NCBI Taxonomy" id="754436"/>
    <lineage>
        <taxon>Bacteria</taxon>
        <taxon>Pseudomonadati</taxon>
        <taxon>Pseudomonadota</taxon>
        <taxon>Gammaproteobacteria</taxon>
        <taxon>Vibrionales</taxon>
        <taxon>Vibrionaceae</taxon>
        <taxon>Photobacterium</taxon>
    </lineage>
</organism>
<name>A0A090RCD4_9GAMM</name>
<dbReference type="EMBL" id="BBMN01000006">
    <property type="protein sequence ID" value="GAL05242.1"/>
    <property type="molecule type" value="Genomic_DNA"/>
</dbReference>
<comment type="caution">
    <text evidence="1">The sequence shown here is derived from an EMBL/GenBank/DDBJ whole genome shotgun (WGS) entry which is preliminary data.</text>
</comment>
<dbReference type="InterPro" id="IPR011330">
    <property type="entry name" value="Glyco_hydro/deAcase_b/a-brl"/>
</dbReference>
<dbReference type="GO" id="GO:0016740">
    <property type="term" value="F:transferase activity"/>
    <property type="evidence" value="ECO:0007669"/>
    <property type="project" value="UniProtKB-KW"/>
</dbReference>
<dbReference type="Gene3D" id="3.20.20.370">
    <property type="entry name" value="Glycoside hydrolase/deacetylase"/>
    <property type="match status" value="1"/>
</dbReference>
<dbReference type="Proteomes" id="UP000029227">
    <property type="component" value="Unassembled WGS sequence"/>
</dbReference>